<sequence length="91" mass="10611">MVLKVLLQARSRAALKLLMELLRMLHDPLRINVKLPEILPQVESRMTMKTMDFEIIPRLKMAEMMSVRLTAPRKRLHVHLAGRGNPKKTMK</sequence>
<proteinExistence type="predicted"/>
<dbReference type="Proteomes" id="UP000006727">
    <property type="component" value="Chromosome 18"/>
</dbReference>
<dbReference type="AlphaFoldDB" id="A0A2K1J1F1"/>
<evidence type="ECO:0000313" key="2">
    <source>
        <dbReference type="EnsemblPlants" id="PAC:32982198.CDS.1"/>
    </source>
</evidence>
<dbReference type="EMBL" id="ABEU02000018">
    <property type="protein sequence ID" value="PNR35351.1"/>
    <property type="molecule type" value="Genomic_DNA"/>
</dbReference>
<dbReference type="InParanoid" id="A0A2K1J1F1"/>
<dbReference type="PaxDb" id="3218-PP1S3_19V6.1"/>
<keyword evidence="3" id="KW-1185">Reference proteome</keyword>
<dbReference type="EnsemblPlants" id="Pp3c18_17409V3.1">
    <property type="protein sequence ID" value="PAC:32982198.CDS.1"/>
    <property type="gene ID" value="Pp3c18_17409"/>
</dbReference>
<accession>A0A2K1J1F1</accession>
<reference evidence="2" key="3">
    <citation type="submission" date="2020-12" db="UniProtKB">
        <authorList>
            <consortium name="EnsemblPlants"/>
        </authorList>
    </citation>
    <scope>IDENTIFICATION</scope>
</reference>
<reference evidence="1 3" key="2">
    <citation type="journal article" date="2018" name="Plant J.">
        <title>The Physcomitrella patens chromosome-scale assembly reveals moss genome structure and evolution.</title>
        <authorList>
            <person name="Lang D."/>
            <person name="Ullrich K.K."/>
            <person name="Murat F."/>
            <person name="Fuchs J."/>
            <person name="Jenkins J."/>
            <person name="Haas F.B."/>
            <person name="Piednoel M."/>
            <person name="Gundlach H."/>
            <person name="Van Bel M."/>
            <person name="Meyberg R."/>
            <person name="Vives C."/>
            <person name="Morata J."/>
            <person name="Symeonidi A."/>
            <person name="Hiss M."/>
            <person name="Muchero W."/>
            <person name="Kamisugi Y."/>
            <person name="Saleh O."/>
            <person name="Blanc G."/>
            <person name="Decker E.L."/>
            <person name="van Gessel N."/>
            <person name="Grimwood J."/>
            <person name="Hayes R.D."/>
            <person name="Graham S.W."/>
            <person name="Gunter L.E."/>
            <person name="McDaniel S.F."/>
            <person name="Hoernstein S.N.W."/>
            <person name="Larsson A."/>
            <person name="Li F.W."/>
            <person name="Perroud P.F."/>
            <person name="Phillips J."/>
            <person name="Ranjan P."/>
            <person name="Rokshar D.S."/>
            <person name="Rothfels C.J."/>
            <person name="Schneider L."/>
            <person name="Shu S."/>
            <person name="Stevenson D.W."/>
            <person name="Thummler F."/>
            <person name="Tillich M."/>
            <person name="Villarreal Aguilar J.C."/>
            <person name="Widiez T."/>
            <person name="Wong G.K."/>
            <person name="Wymore A."/>
            <person name="Zhang Y."/>
            <person name="Zimmer A.D."/>
            <person name="Quatrano R.S."/>
            <person name="Mayer K.F.X."/>
            <person name="Goodstein D."/>
            <person name="Casacuberta J.M."/>
            <person name="Vandepoele K."/>
            <person name="Reski R."/>
            <person name="Cuming A.C."/>
            <person name="Tuskan G.A."/>
            <person name="Maumus F."/>
            <person name="Salse J."/>
            <person name="Schmutz J."/>
            <person name="Rensing S.A."/>
        </authorList>
    </citation>
    <scope>NUCLEOTIDE SEQUENCE [LARGE SCALE GENOMIC DNA]</scope>
    <source>
        <strain evidence="2 3">cv. Gransden 2004</strain>
    </source>
</reference>
<dbReference type="Gramene" id="Pp3c18_17409V3.1">
    <property type="protein sequence ID" value="PAC:32982198.CDS.1"/>
    <property type="gene ID" value="Pp3c18_17409"/>
</dbReference>
<name>A0A2K1J1F1_PHYPA</name>
<protein>
    <submittedName>
        <fullName evidence="1 2">Uncharacterized protein</fullName>
    </submittedName>
</protein>
<organism evidence="1">
    <name type="scientific">Physcomitrium patens</name>
    <name type="common">Spreading-leaved earth moss</name>
    <name type="synonym">Physcomitrella patens</name>
    <dbReference type="NCBI Taxonomy" id="3218"/>
    <lineage>
        <taxon>Eukaryota</taxon>
        <taxon>Viridiplantae</taxon>
        <taxon>Streptophyta</taxon>
        <taxon>Embryophyta</taxon>
        <taxon>Bryophyta</taxon>
        <taxon>Bryophytina</taxon>
        <taxon>Bryopsida</taxon>
        <taxon>Funariidae</taxon>
        <taxon>Funariales</taxon>
        <taxon>Funariaceae</taxon>
        <taxon>Physcomitrium</taxon>
    </lineage>
</organism>
<reference evidence="1 3" key="1">
    <citation type="journal article" date="2008" name="Science">
        <title>The Physcomitrella genome reveals evolutionary insights into the conquest of land by plants.</title>
        <authorList>
            <person name="Rensing S."/>
            <person name="Lang D."/>
            <person name="Zimmer A."/>
            <person name="Terry A."/>
            <person name="Salamov A."/>
            <person name="Shapiro H."/>
            <person name="Nishiyama T."/>
            <person name="Perroud P.-F."/>
            <person name="Lindquist E."/>
            <person name="Kamisugi Y."/>
            <person name="Tanahashi T."/>
            <person name="Sakakibara K."/>
            <person name="Fujita T."/>
            <person name="Oishi K."/>
            <person name="Shin-I T."/>
            <person name="Kuroki Y."/>
            <person name="Toyoda A."/>
            <person name="Suzuki Y."/>
            <person name="Hashimoto A."/>
            <person name="Yamaguchi K."/>
            <person name="Sugano A."/>
            <person name="Kohara Y."/>
            <person name="Fujiyama A."/>
            <person name="Anterola A."/>
            <person name="Aoki S."/>
            <person name="Ashton N."/>
            <person name="Barbazuk W.B."/>
            <person name="Barker E."/>
            <person name="Bennetzen J."/>
            <person name="Bezanilla M."/>
            <person name="Blankenship R."/>
            <person name="Cho S.H."/>
            <person name="Dutcher S."/>
            <person name="Estelle M."/>
            <person name="Fawcett J.A."/>
            <person name="Gundlach H."/>
            <person name="Hanada K."/>
            <person name="Heyl A."/>
            <person name="Hicks K.A."/>
            <person name="Hugh J."/>
            <person name="Lohr M."/>
            <person name="Mayer K."/>
            <person name="Melkozernov A."/>
            <person name="Murata T."/>
            <person name="Nelson D."/>
            <person name="Pils B."/>
            <person name="Prigge M."/>
            <person name="Reiss B."/>
            <person name="Renner T."/>
            <person name="Rombauts S."/>
            <person name="Rushton P."/>
            <person name="Sanderfoot A."/>
            <person name="Schween G."/>
            <person name="Shiu S.-H."/>
            <person name="Stueber K."/>
            <person name="Theodoulou F.L."/>
            <person name="Tu H."/>
            <person name="Van de Peer Y."/>
            <person name="Verrier P.J."/>
            <person name="Waters E."/>
            <person name="Wood A."/>
            <person name="Yang L."/>
            <person name="Cove D."/>
            <person name="Cuming A."/>
            <person name="Hasebe M."/>
            <person name="Lucas S."/>
            <person name="Mishler D.B."/>
            <person name="Reski R."/>
            <person name="Grigoriev I."/>
            <person name="Quatrano R.S."/>
            <person name="Boore J.L."/>
        </authorList>
    </citation>
    <scope>NUCLEOTIDE SEQUENCE [LARGE SCALE GENOMIC DNA]</scope>
    <source>
        <strain evidence="2 3">cv. Gransden 2004</strain>
    </source>
</reference>
<gene>
    <name evidence="1" type="ORF">PHYPA_023251</name>
</gene>
<evidence type="ECO:0000313" key="1">
    <source>
        <dbReference type="EMBL" id="PNR35351.1"/>
    </source>
</evidence>
<evidence type="ECO:0000313" key="3">
    <source>
        <dbReference type="Proteomes" id="UP000006727"/>
    </source>
</evidence>